<protein>
    <submittedName>
        <fullName evidence="1">Uncharacterized protein</fullName>
    </submittedName>
</protein>
<dbReference type="EnsemblPlants" id="LPERR07G01150.1">
    <property type="protein sequence ID" value="LPERR07G01150.1"/>
    <property type="gene ID" value="LPERR07G01150"/>
</dbReference>
<dbReference type="Gramene" id="LPERR07G01150.1">
    <property type="protein sequence ID" value="LPERR07G01150.1"/>
    <property type="gene ID" value="LPERR07G01150"/>
</dbReference>
<reference evidence="1 2" key="1">
    <citation type="submission" date="2012-08" db="EMBL/GenBank/DDBJ databases">
        <title>Oryza genome evolution.</title>
        <authorList>
            <person name="Wing R.A."/>
        </authorList>
    </citation>
    <scope>NUCLEOTIDE SEQUENCE</scope>
</reference>
<reference evidence="2" key="2">
    <citation type="submission" date="2013-12" db="EMBL/GenBank/DDBJ databases">
        <authorList>
            <person name="Yu Y."/>
            <person name="Lee S."/>
            <person name="de Baynast K."/>
            <person name="Wissotski M."/>
            <person name="Liu L."/>
            <person name="Talag J."/>
            <person name="Goicoechea J."/>
            <person name="Angelova A."/>
            <person name="Jetty R."/>
            <person name="Kudrna D."/>
            <person name="Golser W."/>
            <person name="Rivera L."/>
            <person name="Zhang J."/>
            <person name="Wing R."/>
        </authorList>
    </citation>
    <scope>NUCLEOTIDE SEQUENCE</scope>
</reference>
<accession>A0A0D9WUY8</accession>
<organism evidence="1 2">
    <name type="scientific">Leersia perrieri</name>
    <dbReference type="NCBI Taxonomy" id="77586"/>
    <lineage>
        <taxon>Eukaryota</taxon>
        <taxon>Viridiplantae</taxon>
        <taxon>Streptophyta</taxon>
        <taxon>Embryophyta</taxon>
        <taxon>Tracheophyta</taxon>
        <taxon>Spermatophyta</taxon>
        <taxon>Magnoliopsida</taxon>
        <taxon>Liliopsida</taxon>
        <taxon>Poales</taxon>
        <taxon>Poaceae</taxon>
        <taxon>BOP clade</taxon>
        <taxon>Oryzoideae</taxon>
        <taxon>Oryzeae</taxon>
        <taxon>Oryzinae</taxon>
        <taxon>Leersia</taxon>
    </lineage>
</organism>
<proteinExistence type="predicted"/>
<evidence type="ECO:0000313" key="2">
    <source>
        <dbReference type="Proteomes" id="UP000032180"/>
    </source>
</evidence>
<dbReference type="AlphaFoldDB" id="A0A0D9WUY8"/>
<dbReference type="Proteomes" id="UP000032180">
    <property type="component" value="Chromosome 7"/>
</dbReference>
<evidence type="ECO:0000313" key="1">
    <source>
        <dbReference type="EnsemblPlants" id="LPERR07G01150.1"/>
    </source>
</evidence>
<reference evidence="1" key="3">
    <citation type="submission" date="2015-04" db="UniProtKB">
        <authorList>
            <consortium name="EnsemblPlants"/>
        </authorList>
    </citation>
    <scope>IDENTIFICATION</scope>
</reference>
<name>A0A0D9WUY8_9ORYZ</name>
<keyword evidence="2" id="KW-1185">Reference proteome</keyword>
<sequence>MAAMMMRSALARRLAGSAMKEIPSFRSAVPPATGRIPNLQGLQHFNVISRGTEGMKQANQMRYVSTGSNCEADINYARLAK</sequence>
<dbReference type="HOGENOM" id="CLU_2577326_0_0_1"/>